<dbReference type="PANTHER" id="PTHR33710">
    <property type="entry name" value="BNAC02G09200D PROTEIN"/>
    <property type="match status" value="1"/>
</dbReference>
<protein>
    <recommendedName>
        <fullName evidence="1">Endonuclease/exonuclease/phosphatase domain-containing protein</fullName>
    </recommendedName>
</protein>
<sequence length="401" mass="44769">MGVVEAQQIPEVGLTNMLGLGLQGILNGGGLRGTFDSDDGQDNLSFEGGTHNAAELSGKLDLNLVNVPLQFTAQNPVGARGDRGVAVQRAVRCLKELIELHRPGLVFLSETKCKARRSERLKTTVNYNGLGVDSTGKGGGLLLLWRKDVDVWLQSFSAHHIDATVKSASCPDRWRFTGFYGYPEVGNRILGWSLLRRLAHQSVRPWVCAGDFNEVLAQHEKQGSLPRAHWQMRDFRKCLDDCGFQDMGLTGEKFTWCNQRIAPHTVRARLDRACCNSRALELFPLASVSAEAVSCSDHYPIWVGLEGEISRAPIRKKCRFRFEAAWASAPDCRDVILRAWTCARAPNQRTALIEKLRAIRIQLSQRDQDVFGNIRSQTRELNDRICRLQSGLLTSETKGRD</sequence>
<dbReference type="AlphaFoldDB" id="A0AAW2REJ5"/>
<feature type="domain" description="Endonuclease/exonuclease/phosphatase" evidence="1">
    <location>
        <begin position="90"/>
        <end position="298"/>
    </location>
</feature>
<dbReference type="EMBL" id="JACGWJ010000013">
    <property type="protein sequence ID" value="KAL0378750.1"/>
    <property type="molecule type" value="Genomic_DNA"/>
</dbReference>
<evidence type="ECO:0000313" key="2">
    <source>
        <dbReference type="EMBL" id="KAL0378750.1"/>
    </source>
</evidence>
<dbReference type="PANTHER" id="PTHR33710:SF77">
    <property type="entry name" value="DNASE I-LIKE SUPERFAMILY PROTEIN"/>
    <property type="match status" value="1"/>
</dbReference>
<comment type="caution">
    <text evidence="2">The sequence shown here is derived from an EMBL/GenBank/DDBJ whole genome shotgun (WGS) entry which is preliminary data.</text>
</comment>
<proteinExistence type="predicted"/>
<organism evidence="2">
    <name type="scientific">Sesamum radiatum</name>
    <name type="common">Black benniseed</name>
    <dbReference type="NCBI Taxonomy" id="300843"/>
    <lineage>
        <taxon>Eukaryota</taxon>
        <taxon>Viridiplantae</taxon>
        <taxon>Streptophyta</taxon>
        <taxon>Embryophyta</taxon>
        <taxon>Tracheophyta</taxon>
        <taxon>Spermatophyta</taxon>
        <taxon>Magnoliopsida</taxon>
        <taxon>eudicotyledons</taxon>
        <taxon>Gunneridae</taxon>
        <taxon>Pentapetalae</taxon>
        <taxon>asterids</taxon>
        <taxon>lamiids</taxon>
        <taxon>Lamiales</taxon>
        <taxon>Pedaliaceae</taxon>
        <taxon>Sesamum</taxon>
    </lineage>
</organism>
<reference evidence="2" key="2">
    <citation type="journal article" date="2024" name="Plant">
        <title>Genomic evolution and insights into agronomic trait innovations of Sesamum species.</title>
        <authorList>
            <person name="Miao H."/>
            <person name="Wang L."/>
            <person name="Qu L."/>
            <person name="Liu H."/>
            <person name="Sun Y."/>
            <person name="Le M."/>
            <person name="Wang Q."/>
            <person name="Wei S."/>
            <person name="Zheng Y."/>
            <person name="Lin W."/>
            <person name="Duan Y."/>
            <person name="Cao H."/>
            <person name="Xiong S."/>
            <person name="Wang X."/>
            <person name="Wei L."/>
            <person name="Li C."/>
            <person name="Ma Q."/>
            <person name="Ju M."/>
            <person name="Zhao R."/>
            <person name="Li G."/>
            <person name="Mu C."/>
            <person name="Tian Q."/>
            <person name="Mei H."/>
            <person name="Zhang T."/>
            <person name="Gao T."/>
            <person name="Zhang H."/>
        </authorList>
    </citation>
    <scope>NUCLEOTIDE SEQUENCE</scope>
    <source>
        <strain evidence="2">G02</strain>
    </source>
</reference>
<name>A0AAW2REJ5_SESRA</name>
<dbReference type="SUPFAM" id="SSF56219">
    <property type="entry name" value="DNase I-like"/>
    <property type="match status" value="1"/>
</dbReference>
<dbReference type="InterPro" id="IPR005135">
    <property type="entry name" value="Endo/exonuclease/phosphatase"/>
</dbReference>
<evidence type="ECO:0000259" key="1">
    <source>
        <dbReference type="Pfam" id="PF03372"/>
    </source>
</evidence>
<accession>A0AAW2REJ5</accession>
<dbReference type="GO" id="GO:0003824">
    <property type="term" value="F:catalytic activity"/>
    <property type="evidence" value="ECO:0007669"/>
    <property type="project" value="InterPro"/>
</dbReference>
<dbReference type="InterPro" id="IPR036691">
    <property type="entry name" value="Endo/exonu/phosph_ase_sf"/>
</dbReference>
<reference evidence="2" key="1">
    <citation type="submission" date="2020-06" db="EMBL/GenBank/DDBJ databases">
        <authorList>
            <person name="Li T."/>
            <person name="Hu X."/>
            <person name="Zhang T."/>
            <person name="Song X."/>
            <person name="Zhang H."/>
            <person name="Dai N."/>
            <person name="Sheng W."/>
            <person name="Hou X."/>
            <person name="Wei L."/>
        </authorList>
    </citation>
    <scope>NUCLEOTIDE SEQUENCE</scope>
    <source>
        <strain evidence="2">G02</strain>
        <tissue evidence="2">Leaf</tissue>
    </source>
</reference>
<dbReference type="Pfam" id="PF03372">
    <property type="entry name" value="Exo_endo_phos"/>
    <property type="match status" value="1"/>
</dbReference>
<dbReference type="Gene3D" id="3.60.10.10">
    <property type="entry name" value="Endonuclease/exonuclease/phosphatase"/>
    <property type="match status" value="1"/>
</dbReference>
<gene>
    <name evidence="2" type="ORF">Sradi_3180500</name>
</gene>